<dbReference type="PaxDb" id="67767-A0A0J7N5T0"/>
<accession>A0A0J7N5T0</accession>
<protein>
    <submittedName>
        <fullName evidence="1">Hemolysin-type calcium-binding region</fullName>
    </submittedName>
</protein>
<proteinExistence type="predicted"/>
<organism evidence="1 2">
    <name type="scientific">Lasius niger</name>
    <name type="common">Black garden ant</name>
    <dbReference type="NCBI Taxonomy" id="67767"/>
    <lineage>
        <taxon>Eukaryota</taxon>
        <taxon>Metazoa</taxon>
        <taxon>Ecdysozoa</taxon>
        <taxon>Arthropoda</taxon>
        <taxon>Hexapoda</taxon>
        <taxon>Insecta</taxon>
        <taxon>Pterygota</taxon>
        <taxon>Neoptera</taxon>
        <taxon>Endopterygota</taxon>
        <taxon>Hymenoptera</taxon>
        <taxon>Apocrita</taxon>
        <taxon>Aculeata</taxon>
        <taxon>Formicoidea</taxon>
        <taxon>Formicidae</taxon>
        <taxon>Formicinae</taxon>
        <taxon>Lasius</taxon>
        <taxon>Lasius</taxon>
    </lineage>
</organism>
<name>A0A0J7N5T0_LASNI</name>
<dbReference type="AlphaFoldDB" id="A0A0J7N5T0"/>
<keyword evidence="2" id="KW-1185">Reference proteome</keyword>
<sequence length="542" mass="57971">MPFFITDPAALQQILDAAKSQEWSTAYHYSLEAMSDPAHPGRPADGVDPGVYLWVGGAEKINANEGSFSYYTREFNRIQYELQKGAPAPDWEQRIQAASDSIAENFVKTLLGVDLANHPDAPLPDNPPAEAAVPDIHTVGLIDAGAAASKIFTDSSSTGRSDYAPWVGTTLFTKLNDPSFFKDWVLTQGTSKYKQEPGTYELIATAQAVLEMKNLGYVLDVVLNNELGTYFDTVQLGTAPSASNSRATQTFFETTYGTDVGHKIHIGTTIFNDVVGVVENNGYRVGSTHDDSGAHALVLASSHDRVVNTGVGNDEIIADRGWAAIGATVQPIIDGGDGNDTLNYSHLQSPVSLHFDGTGAFGWRVLAHKGLDLPDGPRDAVYNIEHFILTDGNDQIERDDNLSTPDLVIDLGSGSNTLHLRHAKPSAAGPAAGTTHYRFSTHRADGQSVAALQVQEIHLAANVDHAVLKQGAILSVNDLQLAGGSSSAKNGDIIGGSGETYALESAGGIQSLTIAWPQRLGQAPYLIHIDDWQQGDFGIRLL</sequence>
<comment type="caution">
    <text evidence="1">The sequence shown here is derived from an EMBL/GenBank/DDBJ whole genome shotgun (WGS) entry which is preliminary data.</text>
</comment>
<gene>
    <name evidence="1" type="ORF">RF55_12530</name>
</gene>
<evidence type="ECO:0000313" key="1">
    <source>
        <dbReference type="EMBL" id="KMQ88050.1"/>
    </source>
</evidence>
<dbReference type="Proteomes" id="UP000036403">
    <property type="component" value="Unassembled WGS sequence"/>
</dbReference>
<reference evidence="1 2" key="1">
    <citation type="submission" date="2015-04" db="EMBL/GenBank/DDBJ databases">
        <title>Lasius niger genome sequencing.</title>
        <authorList>
            <person name="Konorov E.A."/>
            <person name="Nikitin M.A."/>
            <person name="Kirill M.V."/>
            <person name="Chang P."/>
        </authorList>
    </citation>
    <scope>NUCLEOTIDE SEQUENCE [LARGE SCALE GENOMIC DNA]</scope>
    <source>
        <tissue evidence="1">Whole</tissue>
    </source>
</reference>
<evidence type="ECO:0000313" key="2">
    <source>
        <dbReference type="Proteomes" id="UP000036403"/>
    </source>
</evidence>
<dbReference type="EMBL" id="LBMM01009536">
    <property type="protein sequence ID" value="KMQ88050.1"/>
    <property type="molecule type" value="Genomic_DNA"/>
</dbReference>